<dbReference type="PANTHER" id="PTHR23382">
    <property type="entry name" value="MALATE DEHYDROGENASE"/>
    <property type="match status" value="1"/>
</dbReference>
<feature type="binding site" evidence="6 8">
    <location>
        <position position="132"/>
    </location>
    <ligand>
        <name>substrate</name>
    </ligand>
</feature>
<dbReference type="GO" id="GO:0030060">
    <property type="term" value="F:L-malate dehydrogenase (NAD+) activity"/>
    <property type="evidence" value="ECO:0007669"/>
    <property type="project" value="UniProtKB-UniRule"/>
</dbReference>
<dbReference type="InterPro" id="IPR022383">
    <property type="entry name" value="Lactate/malate_DH_C"/>
</dbReference>
<keyword evidence="6" id="KW-0816">Tricarboxylic acid cycle</keyword>
<evidence type="ECO:0000256" key="8">
    <source>
        <dbReference type="PIRSR" id="PIRSR000102-2"/>
    </source>
</evidence>
<evidence type="ECO:0000313" key="13">
    <source>
        <dbReference type="Proteomes" id="UP000268084"/>
    </source>
</evidence>
<keyword evidence="5 6" id="KW-0520">NAD</keyword>
<evidence type="ECO:0000256" key="5">
    <source>
        <dbReference type="ARBA" id="ARBA00023027"/>
    </source>
</evidence>
<dbReference type="Pfam" id="PF00056">
    <property type="entry name" value="Ldh_1_N"/>
    <property type="match status" value="1"/>
</dbReference>
<dbReference type="CDD" id="cd01338">
    <property type="entry name" value="MDH_chloroplast-like"/>
    <property type="match status" value="1"/>
</dbReference>
<feature type="binding site" evidence="6 8">
    <location>
        <position position="163"/>
    </location>
    <ligand>
        <name>substrate</name>
    </ligand>
</feature>
<evidence type="ECO:0000256" key="9">
    <source>
        <dbReference type="PIRSR" id="PIRSR000102-3"/>
    </source>
</evidence>
<dbReference type="SUPFAM" id="SSF56327">
    <property type="entry name" value="LDH C-terminal domain-like"/>
    <property type="match status" value="1"/>
</dbReference>
<dbReference type="InterPro" id="IPR001557">
    <property type="entry name" value="L-lactate/malate_DH"/>
</dbReference>
<dbReference type="SUPFAM" id="SSF51735">
    <property type="entry name" value="NAD(P)-binding Rossmann-fold domains"/>
    <property type="match status" value="1"/>
</dbReference>
<feature type="domain" description="Lactate/malate dehydrogenase N-terminal" evidence="10">
    <location>
        <begin position="6"/>
        <end position="150"/>
    </location>
</feature>
<evidence type="ECO:0000256" key="6">
    <source>
        <dbReference type="HAMAP-Rule" id="MF_01517"/>
    </source>
</evidence>
<dbReference type="NCBIfam" id="TIGR01759">
    <property type="entry name" value="MalateDH-SF1"/>
    <property type="match status" value="1"/>
</dbReference>
<evidence type="ECO:0000259" key="11">
    <source>
        <dbReference type="Pfam" id="PF02866"/>
    </source>
</evidence>
<keyword evidence="4 6" id="KW-0560">Oxidoreductase</keyword>
<evidence type="ECO:0000256" key="2">
    <source>
        <dbReference type="ARBA" id="ARBA00012995"/>
    </source>
</evidence>
<feature type="binding site" evidence="6 9">
    <location>
        <begin position="130"/>
        <end position="132"/>
    </location>
    <ligand>
        <name>NAD(+)</name>
        <dbReference type="ChEBI" id="CHEBI:57540"/>
    </ligand>
</feature>
<reference evidence="12 13" key="1">
    <citation type="submission" date="2018-11" db="EMBL/GenBank/DDBJ databases">
        <authorList>
            <person name="Da X."/>
        </authorList>
    </citation>
    <scope>NUCLEOTIDE SEQUENCE [LARGE SCALE GENOMIC DNA]</scope>
    <source>
        <strain evidence="12 13">S14-144</strain>
    </source>
</reference>
<dbReference type="EC" id="1.1.1.37" evidence="2 6"/>
<reference evidence="12 13" key="2">
    <citation type="submission" date="2018-12" db="EMBL/GenBank/DDBJ databases">
        <title>Nakamurella antarcticus sp. nov., isolated from Antarctica South Shetland Islands soil.</title>
        <authorList>
            <person name="Peng F."/>
        </authorList>
    </citation>
    <scope>NUCLEOTIDE SEQUENCE [LARGE SCALE GENOMIC DNA]</scope>
    <source>
        <strain evidence="12 13">S14-144</strain>
    </source>
</reference>
<dbReference type="Gene3D" id="3.90.110.10">
    <property type="entry name" value="Lactate dehydrogenase/glycoside hydrolase, family 4, C-terminal"/>
    <property type="match status" value="1"/>
</dbReference>
<proteinExistence type="inferred from homology"/>
<dbReference type="Gene3D" id="3.40.50.720">
    <property type="entry name" value="NAD(P)-binding Rossmann-like Domain"/>
    <property type="match status" value="1"/>
</dbReference>
<dbReference type="RefSeq" id="WP_124798979.1">
    <property type="nucleotide sequence ID" value="NZ_CP034170.1"/>
</dbReference>
<feature type="binding site" evidence="6 9">
    <location>
        <begin position="12"/>
        <end position="18"/>
    </location>
    <ligand>
        <name>NAD(+)</name>
        <dbReference type="ChEBI" id="CHEBI:57540"/>
    </ligand>
</feature>
<dbReference type="InterPro" id="IPR001236">
    <property type="entry name" value="Lactate/malate_DH_N"/>
</dbReference>
<gene>
    <name evidence="6" type="primary">mdh</name>
    <name evidence="12" type="ORF">EH165_07875</name>
</gene>
<sequence>MTKAPVKVTVTGAAGQIGYALLFRIASGQMLGLDTPVKLSLLEITPALRAAEGTAMELTDCAFPLLESIEITDDATRAFDGTSVALLVGARPRGPGMERGDLLSANGGIFKPQGAALNNGAAEDIRVLVVGNPANSNALIAQQNAPDIPANRFSAMMRLDHNRALAQAAQKLGVSVSDISNMTIWGNHSATQYPDLVHAQFGGRSIAEQVERDWLEGTFIPTVAKRGAAIIEARGASSAASAANAAIDHVHSWVHGTAEGDWTSAGVVSDGSYGIPEGLISGFPVTSTGGDWEIVSDLEIDDFSRARIDASVAELVEERDAIRELGLI</sequence>
<evidence type="ECO:0000256" key="4">
    <source>
        <dbReference type="ARBA" id="ARBA00023002"/>
    </source>
</evidence>
<dbReference type="GO" id="GO:0006108">
    <property type="term" value="P:malate metabolic process"/>
    <property type="evidence" value="ECO:0007669"/>
    <property type="project" value="InterPro"/>
</dbReference>
<comment type="function">
    <text evidence="6">Catalyzes the reversible oxidation of malate to oxaloacetate.</text>
</comment>
<evidence type="ECO:0000313" key="12">
    <source>
        <dbReference type="EMBL" id="AZI58069.1"/>
    </source>
</evidence>
<evidence type="ECO:0000256" key="3">
    <source>
        <dbReference type="ARBA" id="ARBA00020382"/>
    </source>
</evidence>
<dbReference type="Pfam" id="PF02866">
    <property type="entry name" value="Ldh_1_C"/>
    <property type="match status" value="1"/>
</dbReference>
<evidence type="ECO:0000256" key="7">
    <source>
        <dbReference type="PIRSR" id="PIRSR000102-1"/>
    </source>
</evidence>
<dbReference type="Proteomes" id="UP000268084">
    <property type="component" value="Chromosome"/>
</dbReference>
<comment type="similarity">
    <text evidence="1 6">Belongs to the LDH/MDH superfamily. MDH type 2 family.</text>
</comment>
<dbReference type="KEGG" id="nak:EH165_07875"/>
<comment type="catalytic activity">
    <reaction evidence="6">
        <text>(S)-malate + NAD(+) = oxaloacetate + NADH + H(+)</text>
        <dbReference type="Rhea" id="RHEA:21432"/>
        <dbReference type="ChEBI" id="CHEBI:15378"/>
        <dbReference type="ChEBI" id="CHEBI:15589"/>
        <dbReference type="ChEBI" id="CHEBI:16452"/>
        <dbReference type="ChEBI" id="CHEBI:57540"/>
        <dbReference type="ChEBI" id="CHEBI:57945"/>
        <dbReference type="EC" id="1.1.1.37"/>
    </reaction>
</comment>
<dbReference type="InterPro" id="IPR015955">
    <property type="entry name" value="Lactate_DH/Glyco_Ohase_4_C"/>
</dbReference>
<dbReference type="PIRSF" id="PIRSF000102">
    <property type="entry name" value="Lac_mal_DH"/>
    <property type="match status" value="1"/>
</dbReference>
<dbReference type="GO" id="GO:0006099">
    <property type="term" value="P:tricarboxylic acid cycle"/>
    <property type="evidence" value="ECO:0007669"/>
    <property type="project" value="UniProtKB-UniRule"/>
</dbReference>
<feature type="binding site" evidence="6 8">
    <location>
        <position position="99"/>
    </location>
    <ligand>
        <name>substrate</name>
    </ligand>
</feature>
<feature type="active site" description="Proton acceptor" evidence="6 7">
    <location>
        <position position="188"/>
    </location>
</feature>
<feature type="domain" description="Lactate/malate dehydrogenase C-terminal" evidence="11">
    <location>
        <begin position="158"/>
        <end position="320"/>
    </location>
</feature>
<evidence type="ECO:0000256" key="1">
    <source>
        <dbReference type="ARBA" id="ARBA00009613"/>
    </source>
</evidence>
<dbReference type="HAMAP" id="MF_01517">
    <property type="entry name" value="Malate_dehydrog_2"/>
    <property type="match status" value="1"/>
</dbReference>
<accession>A0A3G8ZL71</accession>
<dbReference type="FunFam" id="3.40.50.720:FF:000010">
    <property type="entry name" value="Malate dehydrogenase"/>
    <property type="match status" value="1"/>
</dbReference>
<feature type="binding site" evidence="6">
    <location>
        <position position="113"/>
    </location>
    <ligand>
        <name>NAD(+)</name>
        <dbReference type="ChEBI" id="CHEBI:57540"/>
    </ligand>
</feature>
<protein>
    <recommendedName>
        <fullName evidence="3 6">Malate dehydrogenase</fullName>
        <ecNumber evidence="2 6">1.1.1.37</ecNumber>
    </recommendedName>
</protein>
<dbReference type="NCBIfam" id="NF003916">
    <property type="entry name" value="PRK05442.1"/>
    <property type="match status" value="1"/>
</dbReference>
<dbReference type="OrthoDB" id="9802969at2"/>
<dbReference type="InterPro" id="IPR036291">
    <property type="entry name" value="NAD(P)-bd_dom_sf"/>
</dbReference>
<dbReference type="AlphaFoldDB" id="A0A3G8ZL71"/>
<dbReference type="EMBL" id="CP034170">
    <property type="protein sequence ID" value="AZI58069.1"/>
    <property type="molecule type" value="Genomic_DNA"/>
</dbReference>
<keyword evidence="13" id="KW-1185">Reference proteome</keyword>
<feature type="binding site" evidence="6 8">
    <location>
        <position position="93"/>
    </location>
    <ligand>
        <name>substrate</name>
    </ligand>
</feature>
<evidence type="ECO:0000259" key="10">
    <source>
        <dbReference type="Pfam" id="PF00056"/>
    </source>
</evidence>
<organism evidence="12 13">
    <name type="scientific">Nakamurella antarctica</name>
    <dbReference type="NCBI Taxonomy" id="1902245"/>
    <lineage>
        <taxon>Bacteria</taxon>
        <taxon>Bacillati</taxon>
        <taxon>Actinomycetota</taxon>
        <taxon>Actinomycetes</taxon>
        <taxon>Nakamurellales</taxon>
        <taxon>Nakamurellaceae</taxon>
        <taxon>Nakamurella</taxon>
    </lineage>
</organism>
<dbReference type="InterPro" id="IPR010945">
    <property type="entry name" value="Malate_DH_type2"/>
</dbReference>
<name>A0A3G8ZL71_9ACTN</name>
<feature type="binding site" evidence="6 9">
    <location>
        <position position="106"/>
    </location>
    <ligand>
        <name>NAD(+)</name>
        <dbReference type="ChEBI" id="CHEBI:57540"/>
    </ligand>
</feature>
<dbReference type="FunFam" id="3.90.110.10:FF:000002">
    <property type="entry name" value="Malate dehydrogenase"/>
    <property type="match status" value="1"/>
</dbReference>